<name>A0A1G7L2D9_9FIRM</name>
<dbReference type="Proteomes" id="UP000243333">
    <property type="component" value="Unassembled WGS sequence"/>
</dbReference>
<dbReference type="InterPro" id="IPR001851">
    <property type="entry name" value="ABC_transp_permease"/>
</dbReference>
<feature type="transmembrane region" description="Helical" evidence="6">
    <location>
        <begin position="244"/>
        <end position="269"/>
    </location>
</feature>
<evidence type="ECO:0000256" key="6">
    <source>
        <dbReference type="SAM" id="Phobius"/>
    </source>
</evidence>
<dbReference type="AlphaFoldDB" id="A0A1G7L2D9"/>
<dbReference type="Pfam" id="PF02653">
    <property type="entry name" value="BPD_transp_2"/>
    <property type="match status" value="1"/>
</dbReference>
<dbReference type="GO" id="GO:0015658">
    <property type="term" value="F:branched-chain amino acid transmembrane transporter activity"/>
    <property type="evidence" value="ECO:0007669"/>
    <property type="project" value="InterPro"/>
</dbReference>
<evidence type="ECO:0000256" key="2">
    <source>
        <dbReference type="ARBA" id="ARBA00022475"/>
    </source>
</evidence>
<feature type="transmembrane region" description="Helical" evidence="6">
    <location>
        <begin position="156"/>
        <end position="173"/>
    </location>
</feature>
<dbReference type="CDD" id="cd06581">
    <property type="entry name" value="TM_PBP1_LivM_like"/>
    <property type="match status" value="1"/>
</dbReference>
<feature type="transmembrane region" description="Helical" evidence="6">
    <location>
        <begin position="93"/>
        <end position="116"/>
    </location>
</feature>
<keyword evidence="3 6" id="KW-0812">Transmembrane</keyword>
<dbReference type="PANTHER" id="PTHR30482">
    <property type="entry name" value="HIGH-AFFINITY BRANCHED-CHAIN AMINO ACID TRANSPORT SYSTEM PERMEASE"/>
    <property type="match status" value="1"/>
</dbReference>
<organism evidence="7 8">
    <name type="scientific">Sporolituus thermophilus DSM 23256</name>
    <dbReference type="NCBI Taxonomy" id="1123285"/>
    <lineage>
        <taxon>Bacteria</taxon>
        <taxon>Bacillati</taxon>
        <taxon>Bacillota</taxon>
        <taxon>Negativicutes</taxon>
        <taxon>Selenomonadales</taxon>
        <taxon>Sporomusaceae</taxon>
        <taxon>Sporolituus</taxon>
    </lineage>
</organism>
<dbReference type="InterPro" id="IPR043428">
    <property type="entry name" value="LivM-like"/>
</dbReference>
<feature type="transmembrane region" description="Helical" evidence="6">
    <location>
        <begin position="67"/>
        <end position="87"/>
    </location>
</feature>
<reference evidence="8" key="1">
    <citation type="submission" date="2016-10" db="EMBL/GenBank/DDBJ databases">
        <authorList>
            <person name="Varghese N."/>
            <person name="Submissions S."/>
        </authorList>
    </citation>
    <scope>NUCLEOTIDE SEQUENCE [LARGE SCALE GENOMIC DNA]</scope>
    <source>
        <strain evidence="8">DSM 23256</strain>
    </source>
</reference>
<accession>A0A1G7L2D9</accession>
<keyword evidence="4 6" id="KW-1133">Transmembrane helix</keyword>
<gene>
    <name evidence="7" type="ORF">SAMN05660235_01598</name>
</gene>
<evidence type="ECO:0000313" key="7">
    <source>
        <dbReference type="EMBL" id="SDF43516.1"/>
    </source>
</evidence>
<evidence type="ECO:0000256" key="3">
    <source>
        <dbReference type="ARBA" id="ARBA00022692"/>
    </source>
</evidence>
<proteinExistence type="predicted"/>
<dbReference type="PANTHER" id="PTHR30482:SF10">
    <property type="entry name" value="HIGH-AFFINITY BRANCHED-CHAIN AMINO ACID TRANSPORT PROTEIN BRAE"/>
    <property type="match status" value="1"/>
</dbReference>
<evidence type="ECO:0000256" key="4">
    <source>
        <dbReference type="ARBA" id="ARBA00022989"/>
    </source>
</evidence>
<feature type="transmembrane region" description="Helical" evidence="6">
    <location>
        <begin position="207"/>
        <end position="229"/>
    </location>
</feature>
<protein>
    <submittedName>
        <fullName evidence="7">Amino acid/amide ABC transporter membrane protein 2, HAAT family</fullName>
    </submittedName>
</protein>
<feature type="transmembrane region" description="Helical" evidence="6">
    <location>
        <begin position="39"/>
        <end position="60"/>
    </location>
</feature>
<keyword evidence="2" id="KW-1003">Cell membrane</keyword>
<feature type="transmembrane region" description="Helical" evidence="6">
    <location>
        <begin position="281"/>
        <end position="300"/>
    </location>
</feature>
<comment type="subcellular location">
    <subcellularLocation>
        <location evidence="1">Cell membrane</location>
        <topology evidence="1">Multi-pass membrane protein</topology>
    </subcellularLocation>
</comment>
<evidence type="ECO:0000313" key="8">
    <source>
        <dbReference type="Proteomes" id="UP000243333"/>
    </source>
</evidence>
<keyword evidence="5 6" id="KW-0472">Membrane</keyword>
<dbReference type="EMBL" id="FNBU01000010">
    <property type="protein sequence ID" value="SDF43516.1"/>
    <property type="molecule type" value="Genomic_DNA"/>
</dbReference>
<evidence type="ECO:0000256" key="1">
    <source>
        <dbReference type="ARBA" id="ARBA00004651"/>
    </source>
</evidence>
<dbReference type="GO" id="GO:0005886">
    <property type="term" value="C:plasma membrane"/>
    <property type="evidence" value="ECO:0007669"/>
    <property type="project" value="UniProtKB-SubCell"/>
</dbReference>
<keyword evidence="8" id="KW-1185">Reference proteome</keyword>
<sequence length="325" mass="34656">MTIPGMNAKRKTDLASLAACLGLYAAVQAMIEFDIIGSFWLLNIILICINIILAVSLNLINGFTGQFSIGHAGFMAVGAYLSAVLTVKFQVPFILAIIAGAVAAGVLGFVIGLPTLRLSGDYLAIATLGLGEIIRITILNIPYVGGASGFMGIPRYTSFTWVFWAMVFTIFVIKNFINSSHGRACISIRENEIAAEAMGVDTTRYKVLAFTIGAAFAGVAGALFSHYFYIAHPASFTFMKSFDILTMVVLGGLGSLTGSITAAILLTFVSAALAGYPEWRMVIYSLLLIALMLYRPQGLFGNKELSLKLFGKLRGGGVRGTAQSN</sequence>
<feature type="transmembrane region" description="Helical" evidence="6">
    <location>
        <begin position="123"/>
        <end position="144"/>
    </location>
</feature>
<dbReference type="STRING" id="1123285.SAMN05660235_01598"/>
<evidence type="ECO:0000256" key="5">
    <source>
        <dbReference type="ARBA" id="ARBA00023136"/>
    </source>
</evidence>